<keyword evidence="3" id="KW-0964">Secreted</keyword>
<evidence type="ECO:0000259" key="14">
    <source>
        <dbReference type="Pfam" id="PF06280"/>
    </source>
</evidence>
<dbReference type="GO" id="GO:0005615">
    <property type="term" value="C:extracellular space"/>
    <property type="evidence" value="ECO:0007669"/>
    <property type="project" value="TreeGrafter"/>
</dbReference>
<gene>
    <name evidence="15" type="ORF">BZG36_04719</name>
</gene>
<dbReference type="Pfam" id="PF00082">
    <property type="entry name" value="Peptidase_S8"/>
    <property type="match status" value="1"/>
</dbReference>
<dbReference type="InterPro" id="IPR050131">
    <property type="entry name" value="Peptidase_S8_subtilisin-like"/>
</dbReference>
<dbReference type="Gene3D" id="3.40.50.200">
    <property type="entry name" value="Peptidase S8/S53 domain"/>
    <property type="match status" value="1"/>
</dbReference>
<dbReference type="PROSITE" id="PS00136">
    <property type="entry name" value="SUBTILASE_ASP"/>
    <property type="match status" value="1"/>
</dbReference>
<keyword evidence="16" id="KW-1185">Reference proteome</keyword>
<dbReference type="GO" id="GO:0004252">
    <property type="term" value="F:serine-type endopeptidase activity"/>
    <property type="evidence" value="ECO:0007669"/>
    <property type="project" value="UniProtKB-UniRule"/>
</dbReference>
<dbReference type="PRINTS" id="PR00723">
    <property type="entry name" value="SUBTILISIN"/>
</dbReference>
<dbReference type="CDD" id="cd07489">
    <property type="entry name" value="Peptidases_S8_5"/>
    <property type="match status" value="1"/>
</dbReference>
<dbReference type="InterPro" id="IPR023827">
    <property type="entry name" value="Peptidase_S8_Asp-AS"/>
</dbReference>
<evidence type="ECO:0000256" key="6">
    <source>
        <dbReference type="ARBA" id="ARBA00022801"/>
    </source>
</evidence>
<dbReference type="InterPro" id="IPR010435">
    <property type="entry name" value="C5a/SBT2-like_Fn3"/>
</dbReference>
<dbReference type="OrthoDB" id="206201at2759"/>
<feature type="active site" description="Charge relay system" evidence="8 9">
    <location>
        <position position="187"/>
    </location>
</feature>
<dbReference type="GO" id="GO:0016020">
    <property type="term" value="C:membrane"/>
    <property type="evidence" value="ECO:0007669"/>
    <property type="project" value="InterPro"/>
</dbReference>
<dbReference type="Gene3D" id="3.50.30.30">
    <property type="match status" value="1"/>
</dbReference>
<comment type="similarity">
    <text evidence="1 9 10">Belongs to the peptidase S8 family.</text>
</comment>
<name>A0A261XV50_9FUNG</name>
<comment type="caution">
    <text evidence="15">The sequence shown here is derived from an EMBL/GenBank/DDBJ whole genome shotgun (WGS) entry which is preliminary data.</text>
</comment>
<feature type="domain" description="PA" evidence="13">
    <location>
        <begin position="370"/>
        <end position="455"/>
    </location>
</feature>
<evidence type="ECO:0000256" key="4">
    <source>
        <dbReference type="ARBA" id="ARBA00022670"/>
    </source>
</evidence>
<dbReference type="SUPFAM" id="SSF52743">
    <property type="entry name" value="Subtilisin-like"/>
    <property type="match status" value="1"/>
</dbReference>
<keyword evidence="5 11" id="KW-0732">Signal</keyword>
<evidence type="ECO:0000313" key="15">
    <source>
        <dbReference type="EMBL" id="OZJ02213.1"/>
    </source>
</evidence>
<dbReference type="AlphaFoldDB" id="A0A261XV50"/>
<reference evidence="15 16" key="1">
    <citation type="journal article" date="2017" name="Mycologia">
        <title>Bifiguratus adelaidae, gen. et sp. nov., a new member of Mucoromycotina in endophytic and soil-dwelling habitats.</title>
        <authorList>
            <person name="Torres-Cruz T.J."/>
            <person name="Billingsley Tobias T.L."/>
            <person name="Almatruk M."/>
            <person name="Hesse C."/>
            <person name="Kuske C.R."/>
            <person name="Desiro A."/>
            <person name="Benucci G.M."/>
            <person name="Bonito G."/>
            <person name="Stajich J.E."/>
            <person name="Dunlap C."/>
            <person name="Arnold A.E."/>
            <person name="Porras-Alfaro A."/>
        </authorList>
    </citation>
    <scope>NUCLEOTIDE SEQUENCE [LARGE SCALE GENOMIC DNA]</scope>
    <source>
        <strain evidence="15 16">AZ0501</strain>
    </source>
</reference>
<dbReference type="Pfam" id="PF02225">
    <property type="entry name" value="PA"/>
    <property type="match status" value="1"/>
</dbReference>
<dbReference type="InterPro" id="IPR022398">
    <property type="entry name" value="Peptidase_S8_His-AS"/>
</dbReference>
<dbReference type="Proteomes" id="UP000242875">
    <property type="component" value="Unassembled WGS sequence"/>
</dbReference>
<evidence type="ECO:0000259" key="13">
    <source>
        <dbReference type="Pfam" id="PF02225"/>
    </source>
</evidence>
<evidence type="ECO:0000256" key="8">
    <source>
        <dbReference type="PIRSR" id="PIRSR615500-1"/>
    </source>
</evidence>
<protein>
    <recommendedName>
        <fullName evidence="17">Peptidase S8/S53 domain-containing protein</fullName>
    </recommendedName>
</protein>
<keyword evidence="4 9" id="KW-0645">Protease</keyword>
<dbReference type="EMBL" id="MVBO01000176">
    <property type="protein sequence ID" value="OZJ02213.1"/>
    <property type="molecule type" value="Genomic_DNA"/>
</dbReference>
<evidence type="ECO:0000256" key="5">
    <source>
        <dbReference type="ARBA" id="ARBA00022729"/>
    </source>
</evidence>
<evidence type="ECO:0008006" key="17">
    <source>
        <dbReference type="Google" id="ProtNLM"/>
    </source>
</evidence>
<sequence>MKRLSVCCALLLALTWHQTNAIDVSQATIDKYTKQSSSFIVEFNTPDISQYSALTFAKAAAQTHQDYIAKLQTQGYIVQTRQNYTSTVFNGISLSVQKASMKTHGSSGIQPITFASKVSSSRSDLMDALSDPTVKAVYPVKVYQRPKIWKSDSMLPNILDAKDMTGAALVHGQLGITGKGVKVGIIDSGMDYTHPALGGCFGPGCKVAYEYDLVGDLYDGTNRPMPDGDPLDHCGIAYPSTGEGHGTHVSGIVAANDRNYNFTGVSPGVELGMWRVFGCTGGSPNDVLIQAMLMAQDAGMDIISMSLGAMSGWQEDPLAAVADRIAQKGTYVVVANGNDGSMGALLASSPGTGAHVPTPRLGPLSLADVPLVPTSANITLTNDACTGTLISSAVRGKAALIQRGGCSFADKALNAQNAGAIAAFIWNRGEDGAIAPSVDRSNVTIPVAGIDNASGLLAFQNTKMNGSTLDYVNITTSSGYIGVPIPTAGTISDFSSRGPLFELQMKPDIGGIGGSVFSTLPSYLHFYGTYSGTSMATPYITGSIALYLEATRNKTFNGTTPNASRQLYNYAIPAVRNNSVPGVLDNPTSQGAGLVHIYNAIVGQASIEPTRLSFNDSAHFIPVQNLTLTHFGAKAATYTFLHQPSMATYAYQADDVAMAEPDLEGPEQAAVNFSMKQITLLSGESANFSVTLTPPATNKTRIVYGG</sequence>
<evidence type="ECO:0000313" key="16">
    <source>
        <dbReference type="Proteomes" id="UP000242875"/>
    </source>
</evidence>
<feature type="domain" description="C5a peptidase/Subtilisin-like protease SBT2-like Fn3-like" evidence="14">
    <location>
        <begin position="613"/>
        <end position="699"/>
    </location>
</feature>
<evidence type="ECO:0000256" key="2">
    <source>
        <dbReference type="ARBA" id="ARBA00022512"/>
    </source>
</evidence>
<dbReference type="Pfam" id="PF06280">
    <property type="entry name" value="fn3_5"/>
    <property type="match status" value="1"/>
</dbReference>
<feature type="active site" description="Charge relay system" evidence="8 9">
    <location>
        <position position="534"/>
    </location>
</feature>
<dbReference type="GO" id="GO:0006508">
    <property type="term" value="P:proteolysis"/>
    <property type="evidence" value="ECO:0007669"/>
    <property type="project" value="UniProtKB-KW"/>
</dbReference>
<keyword evidence="2" id="KW-0134">Cell wall</keyword>
<evidence type="ECO:0000256" key="9">
    <source>
        <dbReference type="PROSITE-ProRule" id="PRU01240"/>
    </source>
</evidence>
<dbReference type="InterPro" id="IPR046450">
    <property type="entry name" value="PA_dom_sf"/>
</dbReference>
<dbReference type="InterPro" id="IPR015500">
    <property type="entry name" value="Peptidase_S8_subtilisin-rel"/>
</dbReference>
<feature type="chain" id="PRO_5012244044" description="Peptidase S8/S53 domain-containing protein" evidence="11">
    <location>
        <begin position="22"/>
        <end position="706"/>
    </location>
</feature>
<dbReference type="PROSITE" id="PS00137">
    <property type="entry name" value="SUBTILASE_HIS"/>
    <property type="match status" value="1"/>
</dbReference>
<feature type="domain" description="Peptidase S8/S53" evidence="12">
    <location>
        <begin position="178"/>
        <end position="570"/>
    </location>
</feature>
<evidence type="ECO:0000256" key="1">
    <source>
        <dbReference type="ARBA" id="ARBA00011073"/>
    </source>
</evidence>
<dbReference type="PROSITE" id="PS51892">
    <property type="entry name" value="SUBTILASE"/>
    <property type="match status" value="1"/>
</dbReference>
<dbReference type="InterPro" id="IPR036852">
    <property type="entry name" value="Peptidase_S8/S53_dom_sf"/>
</dbReference>
<dbReference type="InterPro" id="IPR034187">
    <property type="entry name" value="Peptidases_S8_5"/>
</dbReference>
<dbReference type="InterPro" id="IPR023828">
    <property type="entry name" value="Peptidase_S8_Ser-AS"/>
</dbReference>
<dbReference type="PANTHER" id="PTHR43806:SF66">
    <property type="entry name" value="SERIN ENDOPEPTIDASE"/>
    <property type="match status" value="1"/>
</dbReference>
<keyword evidence="6 9" id="KW-0378">Hydrolase</keyword>
<dbReference type="PANTHER" id="PTHR43806">
    <property type="entry name" value="PEPTIDASE S8"/>
    <property type="match status" value="1"/>
</dbReference>
<evidence type="ECO:0000256" key="3">
    <source>
        <dbReference type="ARBA" id="ARBA00022525"/>
    </source>
</evidence>
<accession>A0A261XV50</accession>
<feature type="active site" description="Charge relay system" evidence="8 9">
    <location>
        <position position="245"/>
    </location>
</feature>
<evidence type="ECO:0000256" key="10">
    <source>
        <dbReference type="RuleBase" id="RU003355"/>
    </source>
</evidence>
<evidence type="ECO:0000256" key="7">
    <source>
        <dbReference type="ARBA" id="ARBA00022825"/>
    </source>
</evidence>
<dbReference type="InterPro" id="IPR003137">
    <property type="entry name" value="PA_domain"/>
</dbReference>
<dbReference type="PROSITE" id="PS00138">
    <property type="entry name" value="SUBTILASE_SER"/>
    <property type="match status" value="1"/>
</dbReference>
<dbReference type="SUPFAM" id="SSF52025">
    <property type="entry name" value="PA domain"/>
    <property type="match status" value="1"/>
</dbReference>
<keyword evidence="7 9" id="KW-0720">Serine protease</keyword>
<proteinExistence type="inferred from homology"/>
<feature type="signal peptide" evidence="11">
    <location>
        <begin position="1"/>
        <end position="21"/>
    </location>
</feature>
<evidence type="ECO:0000256" key="11">
    <source>
        <dbReference type="SAM" id="SignalP"/>
    </source>
</evidence>
<evidence type="ECO:0000259" key="12">
    <source>
        <dbReference type="Pfam" id="PF00082"/>
    </source>
</evidence>
<dbReference type="InterPro" id="IPR000209">
    <property type="entry name" value="Peptidase_S8/S53_dom"/>
</dbReference>
<organism evidence="15 16">
    <name type="scientific">Bifiguratus adelaidae</name>
    <dbReference type="NCBI Taxonomy" id="1938954"/>
    <lineage>
        <taxon>Eukaryota</taxon>
        <taxon>Fungi</taxon>
        <taxon>Fungi incertae sedis</taxon>
        <taxon>Mucoromycota</taxon>
        <taxon>Mucoromycotina</taxon>
        <taxon>Endogonomycetes</taxon>
        <taxon>Endogonales</taxon>
        <taxon>Endogonales incertae sedis</taxon>
        <taxon>Bifiguratus</taxon>
    </lineage>
</organism>